<feature type="compositionally biased region" description="Low complexity" evidence="12">
    <location>
        <begin position="395"/>
        <end position="406"/>
    </location>
</feature>
<dbReference type="FunFam" id="3.40.50.300:FF:000097">
    <property type="entry name" value="Regulator of nonsense transcripts 1"/>
    <property type="match status" value="1"/>
</dbReference>
<feature type="compositionally biased region" description="Low complexity" evidence="12">
    <location>
        <begin position="276"/>
        <end position="303"/>
    </location>
</feature>
<feature type="region of interest" description="Disordered" evidence="12">
    <location>
        <begin position="1711"/>
        <end position="1730"/>
    </location>
</feature>
<keyword evidence="5" id="KW-0547">Nucleotide-binding</keyword>
<dbReference type="CDD" id="cd21400">
    <property type="entry name" value="ZBD_UPF1-like"/>
    <property type="match status" value="1"/>
</dbReference>
<feature type="compositionally biased region" description="Low complexity" evidence="12">
    <location>
        <begin position="1712"/>
        <end position="1730"/>
    </location>
</feature>
<evidence type="ECO:0000256" key="2">
    <source>
        <dbReference type="ARBA" id="ARBA00007913"/>
    </source>
</evidence>
<dbReference type="InterPro" id="IPR018999">
    <property type="entry name" value="UPF1_CH/ZBD"/>
</dbReference>
<gene>
    <name evidence="14" type="ORF">C2E20_7814</name>
</gene>
<evidence type="ECO:0000256" key="12">
    <source>
        <dbReference type="SAM" id="MobiDB-lite"/>
    </source>
</evidence>
<feature type="region of interest" description="CC/SHH/C" evidence="11">
    <location>
        <begin position="853"/>
        <end position="881"/>
    </location>
</feature>
<dbReference type="InterPro" id="IPR027417">
    <property type="entry name" value="P-loop_NTPase"/>
</dbReference>
<dbReference type="InterPro" id="IPR040812">
    <property type="entry name" value="UPF1_1B_dom"/>
</dbReference>
<dbReference type="GO" id="GO:0016787">
    <property type="term" value="F:hydrolase activity"/>
    <property type="evidence" value="ECO:0007669"/>
    <property type="project" value="UniProtKB-KW"/>
</dbReference>
<feature type="region of interest" description="Disordered" evidence="12">
    <location>
        <begin position="265"/>
        <end position="311"/>
    </location>
</feature>
<evidence type="ECO:0000256" key="8">
    <source>
        <dbReference type="ARBA" id="ARBA00022806"/>
    </source>
</evidence>
<feature type="region of interest" description="Disordered" evidence="12">
    <location>
        <begin position="536"/>
        <end position="635"/>
    </location>
</feature>
<feature type="region of interest" description="Disordered" evidence="12">
    <location>
        <begin position="421"/>
        <end position="443"/>
    </location>
</feature>
<sequence>MGFFSALRRSRSGSSFRDGSSRRGRRFGSGKSGLDEPSTGKESSTHSALFDLELSSRGGRAGDYLARLNSSVTDDGSAGGAADPSVRLPNGLLQRIIYLGRPVMEFELDLLQDVRAVRASCSLGPDGQLDLACMVTQLQDLGYACYLKHNNPADPGHRHNVHSSCLEKLRHEYVMCAGRADGSLGHWCMVDPRFREQFAIAQPTAAYDRLLKAVPLEFVGTPLRLQALVETLCSEMAEAFAAQQRTLPPWRKFKSMLSKWFDPEEMPAMPPPTVLAQQQQQQQAAQQQHAHPGGAQVQVHAASGPPPSPVDVAAVAATAADSVLREPTVGTRPSLLQQQAAAALAERQSSVGGSQDFFDALKMHKQSMLMQQQATAAGPAAQRHSPPRPPLAESAQQVQQQAQQPARLSSDTLRQLDASYAATTPGSSSADRSGSGERSNKPRRRRLQALAGGLHHAGAVAGLWADDGDESGRGGGGLGALGTQPSSGIAQLYATGSWSELSTILERSNNSSPATAALLTAGNAAPLGTSCASRRSAGSVAVQPPRRSPGRLDQLFPAVSQPSAPASQPSSESSPAGFAPAFAQSSQRPPRGPASSAQPSPTGSGGAADMLARGGGGGGAAAAEGAASEGSGRGGRNRVVSLLARGLKSVGQQQAAAWASLLPAVNTVRRVGPNGLLVPQRNRSWRGGGTEEGSSRRGRCYAGATLAHWPSIHLASSLAVRMAGEPSQGLFSQAGFGASQAGFDASHFDFHTGITESQLGTQVDFSFLDFTQTQADGGATFQSNVLDLPGASLVPTFQASQSDAALGLDAALTGLTFQEGLDAEAPAEEAPAELPEWACAYCGIHNPACVVKCLTSGKWFCNGRVTGSASCIVMHLVKAKVRDVALHKDSPLGDAVLECYNSGSRNVFGLGFVPLKDENTVVLLARDTPPAAPGIKDLSIDMSQWQPLIEDRAFVPWLVKQPSEQEVLRARHLALHQVQRLEEAWRSNPAATVEELNQPGQEEEPCPVALRYDDAYQYQNIFGPLIKLEADYDKQMKENQVRENVTVHWGVGLNKKTVARFYYPKDSADLRLVIGDELRLRHPCPRAGSPPWAGIGFVARLDDASEEVAIELRGKEKGQAAIPTDVSTGFVVEYVWKGTSYERMQRAMKAFAVDETSVSGFIYHKILGHQIEEQALKVTIPKKLSAPGLPELNHSQADAVQRVLQQPLSLIQGPPGTGKTVTSATIVYQLARMGQGQVLVVAPSNIAVDHLAERIAQTGLRVVRLQARSREAVATTVEHLTLHYQVENLGVPEALELKKLRLLKEELGELAAHDERKYKAVKRSLEREILQAADVVCATCVGAGDSRLLNFRFRRLLIDEATQAVEPETMIPLVMGAKQLVLVGDHCQLGPVIINKAAAKAGLCQSLFERLMLLGVKPIRLAVQYRMHPALSEFPSNTFYEGALQNGITVAERTRPQVVFPWPTDKPAMFYVQLGSEEISVSGTSYLNRTEAAAVEKVVTFLLKSGVTPSQIGIITPYEGQRAHVVTTMARSGPLRQTLYAEIECASVDAFQGREKDYIILSCVRSNEHQGIGFLADPRRLNVALTRAKYGLIVLGNPKVLSKQGIWNGLLYHFKEGGCLVEGPLTNLKASMVQLQRPRRLFDSGAFGLGGALTSRFRPVEKAGERHEERAPPPGPPQNGYNSTYGGGGGKEAAAADGYASGAHPLPRCRPLHLLCRPSPVPSAAPVTAS</sequence>
<keyword evidence="15" id="KW-1185">Reference proteome</keyword>
<feature type="compositionally biased region" description="Low complexity" evidence="12">
    <location>
        <begin position="1"/>
        <end position="18"/>
    </location>
</feature>
<dbReference type="Pfam" id="PF18141">
    <property type="entry name" value="UPF1_1B_dom"/>
    <property type="match status" value="1"/>
</dbReference>
<dbReference type="Pfam" id="PF13086">
    <property type="entry name" value="AAA_11"/>
    <property type="match status" value="2"/>
</dbReference>
<feature type="domain" description="Upf1" evidence="13">
    <location>
        <begin position="831"/>
        <end position="988"/>
    </location>
</feature>
<keyword evidence="3" id="KW-0963">Cytoplasm</keyword>
<keyword evidence="9 11" id="KW-0862">Zinc</keyword>
<dbReference type="PANTHER" id="PTHR10887">
    <property type="entry name" value="DNA2/NAM7 HELICASE FAMILY"/>
    <property type="match status" value="1"/>
</dbReference>
<dbReference type="GO" id="GO:0000184">
    <property type="term" value="P:nuclear-transcribed mRNA catabolic process, nonsense-mediated decay"/>
    <property type="evidence" value="ECO:0007669"/>
    <property type="project" value="InterPro"/>
</dbReference>
<evidence type="ECO:0000256" key="1">
    <source>
        <dbReference type="ARBA" id="ARBA00004496"/>
    </source>
</evidence>
<feature type="region of interest" description="Disordered" evidence="12">
    <location>
        <begin position="1660"/>
        <end position="1702"/>
    </location>
</feature>
<dbReference type="PROSITE" id="PS51997">
    <property type="entry name" value="UPF1_CH_RICH"/>
    <property type="match status" value="1"/>
</dbReference>
<evidence type="ECO:0000313" key="14">
    <source>
        <dbReference type="EMBL" id="PSC68590.1"/>
    </source>
</evidence>
<feature type="region of interest" description="C3H" evidence="11">
    <location>
        <begin position="839"/>
        <end position="871"/>
    </location>
</feature>
<dbReference type="OrthoDB" id="6513042at2759"/>
<feature type="compositionally biased region" description="Low complexity" evidence="12">
    <location>
        <begin position="557"/>
        <end position="576"/>
    </location>
</feature>
<dbReference type="Pfam" id="PF04720">
    <property type="entry name" value="PDDEXK_6"/>
    <property type="match status" value="1"/>
</dbReference>
<feature type="compositionally biased region" description="Polar residues" evidence="12">
    <location>
        <begin position="421"/>
        <end position="432"/>
    </location>
</feature>
<dbReference type="GO" id="GO:0008270">
    <property type="term" value="F:zinc ion binding"/>
    <property type="evidence" value="ECO:0007669"/>
    <property type="project" value="UniProtKB-UniRule"/>
</dbReference>
<evidence type="ECO:0000256" key="3">
    <source>
        <dbReference type="ARBA" id="ARBA00022490"/>
    </source>
</evidence>
<feature type="region of interest" description="Disordered" evidence="12">
    <location>
        <begin position="368"/>
        <end position="409"/>
    </location>
</feature>
<dbReference type="CDD" id="cd18808">
    <property type="entry name" value="SF1_C_Upf1"/>
    <property type="match status" value="1"/>
</dbReference>
<evidence type="ECO:0000259" key="13">
    <source>
        <dbReference type="PROSITE" id="PS51997"/>
    </source>
</evidence>
<feature type="region of interest" description="C4" evidence="11">
    <location>
        <begin position="899"/>
        <end position="929"/>
    </location>
</feature>
<keyword evidence="6 11" id="KW-0863">Zinc-finger</keyword>
<keyword evidence="8" id="KW-0347">Helicase</keyword>
<accession>A0A2P6V3C5</accession>
<keyword evidence="7" id="KW-0378">Hydrolase</keyword>
<dbReference type="CDD" id="cd21407">
    <property type="entry name" value="1B_UPF1-like"/>
    <property type="match status" value="1"/>
</dbReference>
<dbReference type="Gene3D" id="2.40.30.230">
    <property type="match status" value="1"/>
</dbReference>
<comment type="caution">
    <text evidence="14">The sequence shown here is derived from an EMBL/GenBank/DDBJ whole genome shotgun (WGS) entry which is preliminary data.</text>
</comment>
<dbReference type="Pfam" id="PF13087">
    <property type="entry name" value="AAA_12"/>
    <property type="match status" value="1"/>
</dbReference>
<dbReference type="InterPro" id="IPR045055">
    <property type="entry name" value="DNA2/NAM7-like"/>
</dbReference>
<dbReference type="Proteomes" id="UP000239649">
    <property type="component" value="Unassembled WGS sequence"/>
</dbReference>
<dbReference type="GO" id="GO:0005737">
    <property type="term" value="C:cytoplasm"/>
    <property type="evidence" value="ECO:0007669"/>
    <property type="project" value="UniProtKB-SubCell"/>
</dbReference>
<dbReference type="GO" id="GO:0005524">
    <property type="term" value="F:ATP binding"/>
    <property type="evidence" value="ECO:0007669"/>
    <property type="project" value="UniProtKB-KW"/>
</dbReference>
<feature type="compositionally biased region" description="Low complexity" evidence="12">
    <location>
        <begin position="1692"/>
        <end position="1702"/>
    </location>
</feature>
<organism evidence="14 15">
    <name type="scientific">Micractinium conductrix</name>
    <dbReference type="NCBI Taxonomy" id="554055"/>
    <lineage>
        <taxon>Eukaryota</taxon>
        <taxon>Viridiplantae</taxon>
        <taxon>Chlorophyta</taxon>
        <taxon>core chlorophytes</taxon>
        <taxon>Trebouxiophyceae</taxon>
        <taxon>Chlorellales</taxon>
        <taxon>Chlorellaceae</taxon>
        <taxon>Chlorella clade</taxon>
        <taxon>Micractinium</taxon>
    </lineage>
</organism>
<comment type="similarity">
    <text evidence="2">Belongs to the DNA2/NAM7 helicase family.</text>
</comment>
<dbReference type="InterPro" id="IPR041679">
    <property type="entry name" value="DNA2/NAM7-like_C"/>
</dbReference>
<dbReference type="InterPro" id="IPR006502">
    <property type="entry name" value="PDDEXK-like"/>
</dbReference>
<proteinExistence type="inferred from homology"/>
<evidence type="ECO:0000256" key="5">
    <source>
        <dbReference type="ARBA" id="ARBA00022741"/>
    </source>
</evidence>
<dbReference type="PANTHER" id="PTHR10887:SF364">
    <property type="entry name" value="REGULATOR OF NONSENSE TRANSCRIPTS 1"/>
    <property type="match status" value="1"/>
</dbReference>
<keyword evidence="10" id="KW-0067">ATP-binding</keyword>
<feature type="region of interest" description="Disordered" evidence="12">
    <location>
        <begin position="1"/>
        <end position="47"/>
    </location>
</feature>
<protein>
    <submittedName>
        <fullName evidence="14">Regulator of nonsense transcripts 1-like protein</fullName>
    </submittedName>
</protein>
<dbReference type="STRING" id="554055.A0A2P6V3C5"/>
<comment type="subcellular location">
    <subcellularLocation>
        <location evidence="1">Cytoplasm</location>
    </subcellularLocation>
</comment>
<dbReference type="InterPro" id="IPR041677">
    <property type="entry name" value="DNA2/NAM7_AAA_11"/>
</dbReference>
<evidence type="ECO:0000256" key="9">
    <source>
        <dbReference type="ARBA" id="ARBA00022833"/>
    </source>
</evidence>
<dbReference type="SUPFAM" id="SSF52540">
    <property type="entry name" value="P-loop containing nucleoside triphosphate hydrolases"/>
    <property type="match status" value="1"/>
</dbReference>
<evidence type="ECO:0000256" key="11">
    <source>
        <dbReference type="PROSITE-ProRule" id="PRU01341"/>
    </source>
</evidence>
<dbReference type="Pfam" id="PF09416">
    <property type="entry name" value="UPF1_Zn_bind"/>
    <property type="match status" value="1"/>
</dbReference>
<dbReference type="InterPro" id="IPR003593">
    <property type="entry name" value="AAA+_ATPase"/>
</dbReference>
<dbReference type="Gene3D" id="6.10.140.1240">
    <property type="match status" value="1"/>
</dbReference>
<dbReference type="Gene3D" id="3.40.50.300">
    <property type="entry name" value="P-loop containing nucleotide triphosphate hydrolases"/>
    <property type="match status" value="2"/>
</dbReference>
<evidence type="ECO:0000313" key="15">
    <source>
        <dbReference type="Proteomes" id="UP000239649"/>
    </source>
</evidence>
<reference evidence="14 15" key="1">
    <citation type="journal article" date="2018" name="Plant J.">
        <title>Genome sequences of Chlorella sorokiniana UTEX 1602 and Micractinium conductrix SAG 241.80: implications to maltose excretion by a green alga.</title>
        <authorList>
            <person name="Arriola M.B."/>
            <person name="Velmurugan N."/>
            <person name="Zhang Y."/>
            <person name="Plunkett M.H."/>
            <person name="Hondzo H."/>
            <person name="Barney B.M."/>
        </authorList>
    </citation>
    <scope>NUCLEOTIDE SEQUENCE [LARGE SCALE GENOMIC DNA]</scope>
    <source>
        <strain evidence="14 15">SAG 241.80</strain>
    </source>
</reference>
<dbReference type="SMART" id="SM00382">
    <property type="entry name" value="AAA"/>
    <property type="match status" value="1"/>
</dbReference>
<evidence type="ECO:0000256" key="4">
    <source>
        <dbReference type="ARBA" id="ARBA00022723"/>
    </source>
</evidence>
<dbReference type="EMBL" id="LHPF02000035">
    <property type="protein sequence ID" value="PSC68590.1"/>
    <property type="molecule type" value="Genomic_DNA"/>
</dbReference>
<feature type="compositionally biased region" description="Low complexity" evidence="12">
    <location>
        <begin position="371"/>
        <end position="382"/>
    </location>
</feature>
<keyword evidence="4 11" id="KW-0479">Metal-binding</keyword>
<feature type="compositionally biased region" description="Low complexity" evidence="12">
    <location>
        <begin position="621"/>
        <end position="630"/>
    </location>
</feature>
<dbReference type="InterPro" id="IPR047187">
    <property type="entry name" value="SF1_C_Upf1"/>
</dbReference>
<feature type="compositionally biased region" description="Basic and acidic residues" evidence="12">
    <location>
        <begin position="1660"/>
        <end position="1671"/>
    </location>
</feature>
<dbReference type="GO" id="GO:0003724">
    <property type="term" value="F:RNA helicase activity"/>
    <property type="evidence" value="ECO:0007669"/>
    <property type="project" value="InterPro"/>
</dbReference>
<dbReference type="CDD" id="cd18039">
    <property type="entry name" value="DEXXQc_UPF1"/>
    <property type="match status" value="1"/>
</dbReference>
<dbReference type="GO" id="GO:0003723">
    <property type="term" value="F:RNA binding"/>
    <property type="evidence" value="ECO:0007669"/>
    <property type="project" value="InterPro"/>
</dbReference>
<evidence type="ECO:0000256" key="6">
    <source>
        <dbReference type="ARBA" id="ARBA00022771"/>
    </source>
</evidence>
<evidence type="ECO:0000256" key="10">
    <source>
        <dbReference type="ARBA" id="ARBA00022840"/>
    </source>
</evidence>
<evidence type="ECO:0000256" key="7">
    <source>
        <dbReference type="ARBA" id="ARBA00022801"/>
    </source>
</evidence>
<name>A0A2P6V3C5_9CHLO</name>